<organism evidence="1">
    <name type="scientific">hydrothermal vent metagenome</name>
    <dbReference type="NCBI Taxonomy" id="652676"/>
    <lineage>
        <taxon>unclassified sequences</taxon>
        <taxon>metagenomes</taxon>
        <taxon>ecological metagenomes</taxon>
    </lineage>
</organism>
<evidence type="ECO:0000313" key="1">
    <source>
        <dbReference type="EMBL" id="VAX38665.1"/>
    </source>
</evidence>
<protein>
    <recommendedName>
        <fullName evidence="2">PH domain-containing protein</fullName>
    </recommendedName>
</protein>
<evidence type="ECO:0008006" key="2">
    <source>
        <dbReference type="Google" id="ProtNLM"/>
    </source>
</evidence>
<gene>
    <name evidence="1" type="ORF">MNBD_PLANCTO02-1545</name>
</gene>
<dbReference type="EMBL" id="UOGL01000241">
    <property type="protein sequence ID" value="VAX38665.1"/>
    <property type="molecule type" value="Genomic_DNA"/>
</dbReference>
<accession>A0A3B1E0R1</accession>
<name>A0A3B1E0R1_9ZZZZ</name>
<sequence>MSTSINTEEIKNQWIDQISHLIADIQRWAQTLGWSTRQIEKKLEEIEQGTYSVPALMTQKKTVKILLEPIARQAPGVDGVVDLYLLPEHLCTFLSFLPIR</sequence>
<proteinExistence type="predicted"/>
<dbReference type="AlphaFoldDB" id="A0A3B1E0R1"/>
<reference evidence="1" key="1">
    <citation type="submission" date="2018-06" db="EMBL/GenBank/DDBJ databases">
        <authorList>
            <person name="Zhirakovskaya E."/>
        </authorList>
    </citation>
    <scope>NUCLEOTIDE SEQUENCE</scope>
</reference>